<evidence type="ECO:0000313" key="2">
    <source>
        <dbReference type="Proteomes" id="UP000220158"/>
    </source>
</evidence>
<keyword evidence="2" id="KW-1185">Reference proteome</keyword>
<feature type="non-terminal residue" evidence="1">
    <location>
        <position position="1"/>
    </location>
</feature>
<dbReference type="EMBL" id="CVMU01000138">
    <property type="protein sequence ID" value="CRG84513.1"/>
    <property type="molecule type" value="Genomic_DNA"/>
</dbReference>
<dbReference type="RefSeq" id="XP_028531098.1">
    <property type="nucleotide sequence ID" value="XM_028680059.1"/>
</dbReference>
<dbReference type="VEuPathDB" id="PlasmoDB:PRELSG_0022400"/>
<accession>A0A1J1GKG0</accession>
<dbReference type="KEGG" id="prel:PRELSG_0022400"/>
<proteinExistence type="predicted"/>
<name>A0A1J1GKG0_PLARL</name>
<dbReference type="Proteomes" id="UP000220158">
    <property type="component" value="Unassembled WGS sequence"/>
</dbReference>
<dbReference type="GeneID" id="39734152"/>
<dbReference type="AlphaFoldDB" id="A0A1J1GKG0"/>
<protein>
    <submittedName>
        <fullName evidence="1">Surface-associated interspersed protein (SURFIN)</fullName>
    </submittedName>
</protein>
<organism evidence="1 2">
    <name type="scientific">Plasmodium relictum</name>
    <dbReference type="NCBI Taxonomy" id="85471"/>
    <lineage>
        <taxon>Eukaryota</taxon>
        <taxon>Sar</taxon>
        <taxon>Alveolata</taxon>
        <taxon>Apicomplexa</taxon>
        <taxon>Aconoidasida</taxon>
        <taxon>Haemosporida</taxon>
        <taxon>Plasmodiidae</taxon>
        <taxon>Plasmodium</taxon>
        <taxon>Plasmodium (Haemamoeba)</taxon>
    </lineage>
</organism>
<gene>
    <name evidence="1" type="ORF">PRELSG_0022400</name>
</gene>
<sequence>NNTSSINNYVSDLERTISQNYYFNLRDESTLTRADSYCNSEINKMLLKRRKEEETENDQAKKQKIQEYTYDDDTNLSGDDSNLNEVEIDLNDKNFNNVENNKEYRVDITAFSLIASRDIFKMEFGELADVVPHLQKVCGILKEKLNINARIHNSNMELLKELIEKELKNADEEDLQKIKVQYDSFKEDKFLDPKNVDFHCLSLENKLKKRFIFLDEIYNSLDKCLHNYKILDSFIKTHKRILNVISKITTQSLYNLILFGKFLLPSGEKNSRYNIMFKSIYELIQHVEKVQSSLSRDKNIIYNPKKQISSALKQLGKFRRRRDAFFKYLKRTKLSCKNRKRILQIVFYFLQERNKKNRNIIKEIEKDFPACDIIDEFHVILLKEKKHILESLERASEYLKLNEELDINKKSVGPLLKNKYARYNAFLLYKTFMSLVRYSSIRYLHSISEGIYINVRRLISAENIRRLSKKTDTSKKLQNEILHKLKNFKDELSKVELDIIYRSLYNEFKEDISCMSKSARLLCYNINEWNIYLMNLKKSLNDYLLLKREGEDVGKMEESILYMLFHTNEIMNECWINEIE</sequence>
<reference evidence="1 2" key="1">
    <citation type="submission" date="2015-04" db="EMBL/GenBank/DDBJ databases">
        <authorList>
            <consortium name="Pathogen Informatics"/>
        </authorList>
    </citation>
    <scope>NUCLEOTIDE SEQUENCE [LARGE SCALE GENOMIC DNA]</scope>
    <source>
        <strain evidence="1 2">SGS1</strain>
    </source>
</reference>
<evidence type="ECO:0000313" key="1">
    <source>
        <dbReference type="EMBL" id="CRG84513.1"/>
    </source>
</evidence>